<proteinExistence type="predicted"/>
<dbReference type="InterPro" id="IPR019734">
    <property type="entry name" value="TPR_rpt"/>
</dbReference>
<organism evidence="2 3">
    <name type="scientific">Desulfosporosinus metallidurans</name>
    <dbReference type="NCBI Taxonomy" id="1888891"/>
    <lineage>
        <taxon>Bacteria</taxon>
        <taxon>Bacillati</taxon>
        <taxon>Bacillota</taxon>
        <taxon>Clostridia</taxon>
        <taxon>Eubacteriales</taxon>
        <taxon>Desulfitobacteriaceae</taxon>
        <taxon>Desulfosporosinus</taxon>
    </lineage>
</organism>
<dbReference type="SUPFAM" id="SSF48452">
    <property type="entry name" value="TPR-like"/>
    <property type="match status" value="1"/>
</dbReference>
<feature type="repeat" description="TPR" evidence="1">
    <location>
        <begin position="72"/>
        <end position="105"/>
    </location>
</feature>
<dbReference type="EMBL" id="MLBF01000001">
    <property type="protein sequence ID" value="OLN34016.1"/>
    <property type="molecule type" value="Genomic_DNA"/>
</dbReference>
<dbReference type="Proteomes" id="UP000186102">
    <property type="component" value="Unassembled WGS sequence"/>
</dbReference>
<dbReference type="GO" id="GO:0006493">
    <property type="term" value="P:protein O-linked glycosylation"/>
    <property type="evidence" value="ECO:0007669"/>
    <property type="project" value="InterPro"/>
</dbReference>
<protein>
    <submittedName>
        <fullName evidence="2">Uncharacterized protein</fullName>
    </submittedName>
</protein>
<keyword evidence="1" id="KW-0802">TPR repeat</keyword>
<sequence length="161" mass="18947">MIPIKTIYEKALKHLEYGELDEAEEALQLYLKENPSDAMAHNKLGVVFAKRPNRVEAKRCFNEALRQDVNLVHALNNLGNIAREEGELELAIEYYQKAIIIDPDYSLPHNNLGVVYKQLNRYRDFVREIKTAKRLENRKVLNPERKQTFRDLLAKIWTKKR</sequence>
<dbReference type="SMART" id="SM00028">
    <property type="entry name" value="TPR"/>
    <property type="match status" value="3"/>
</dbReference>
<accession>A0A1Q8R311</accession>
<dbReference type="PANTHER" id="PTHR44366">
    <property type="entry name" value="UDP-N-ACETYLGLUCOSAMINE--PEPTIDE N-ACETYLGLUCOSAMINYLTRANSFERASE 110 KDA SUBUNIT"/>
    <property type="match status" value="1"/>
</dbReference>
<evidence type="ECO:0000256" key="1">
    <source>
        <dbReference type="PROSITE-ProRule" id="PRU00339"/>
    </source>
</evidence>
<dbReference type="PROSITE" id="PS50293">
    <property type="entry name" value="TPR_REGION"/>
    <property type="match status" value="1"/>
</dbReference>
<gene>
    <name evidence="2" type="ORF">DSOL_0194</name>
</gene>
<dbReference type="PROSITE" id="PS50005">
    <property type="entry name" value="TPR"/>
    <property type="match status" value="1"/>
</dbReference>
<dbReference type="Pfam" id="PF13432">
    <property type="entry name" value="TPR_16"/>
    <property type="match status" value="1"/>
</dbReference>
<name>A0A1Q8R311_9FIRM</name>
<dbReference type="PANTHER" id="PTHR44366:SF1">
    <property type="entry name" value="UDP-N-ACETYLGLUCOSAMINE--PEPTIDE N-ACETYLGLUCOSAMINYLTRANSFERASE 110 KDA SUBUNIT"/>
    <property type="match status" value="1"/>
</dbReference>
<dbReference type="Pfam" id="PF13414">
    <property type="entry name" value="TPR_11"/>
    <property type="match status" value="1"/>
</dbReference>
<dbReference type="InterPro" id="IPR011990">
    <property type="entry name" value="TPR-like_helical_dom_sf"/>
</dbReference>
<reference evidence="2 3" key="1">
    <citation type="submission" date="2016-09" db="EMBL/GenBank/DDBJ databases">
        <title>Complete genome of Desulfosporosinus sp. OL.</title>
        <authorList>
            <person name="Mardanov A."/>
            <person name="Beletsky A."/>
            <person name="Panova A."/>
            <person name="Karnachuk O."/>
            <person name="Ravin N."/>
        </authorList>
    </citation>
    <scope>NUCLEOTIDE SEQUENCE [LARGE SCALE GENOMIC DNA]</scope>
    <source>
        <strain evidence="2 3">OL</strain>
    </source>
</reference>
<dbReference type="InterPro" id="IPR037919">
    <property type="entry name" value="OGT"/>
</dbReference>
<keyword evidence="3" id="KW-1185">Reference proteome</keyword>
<evidence type="ECO:0000313" key="2">
    <source>
        <dbReference type="EMBL" id="OLN34016.1"/>
    </source>
</evidence>
<dbReference type="STRING" id="1888891.DSOL_0194"/>
<dbReference type="Gene3D" id="1.25.40.10">
    <property type="entry name" value="Tetratricopeptide repeat domain"/>
    <property type="match status" value="1"/>
</dbReference>
<comment type="caution">
    <text evidence="2">The sequence shown here is derived from an EMBL/GenBank/DDBJ whole genome shotgun (WGS) entry which is preliminary data.</text>
</comment>
<dbReference type="GO" id="GO:0097363">
    <property type="term" value="F:protein O-acetylglucosaminyltransferase activity"/>
    <property type="evidence" value="ECO:0007669"/>
    <property type="project" value="TreeGrafter"/>
</dbReference>
<dbReference type="RefSeq" id="WP_075363029.1">
    <property type="nucleotide sequence ID" value="NZ_MLBF01000001.1"/>
</dbReference>
<dbReference type="AlphaFoldDB" id="A0A1Q8R311"/>
<evidence type="ECO:0000313" key="3">
    <source>
        <dbReference type="Proteomes" id="UP000186102"/>
    </source>
</evidence>